<dbReference type="EMBL" id="MDEC01000017">
    <property type="protein sequence ID" value="PPU62972.1"/>
    <property type="molecule type" value="Genomic_DNA"/>
</dbReference>
<keyword evidence="6" id="KW-1185">Reference proteome</keyword>
<dbReference type="OrthoDB" id="7199749at2"/>
<protein>
    <submittedName>
        <fullName evidence="3">Carboxypeptidase regulatory-like domain-containing protein</fullName>
    </submittedName>
</protein>
<organism evidence="4 5">
    <name type="scientific">Xanthomonas codiaei</name>
    <dbReference type="NCBI Taxonomy" id="56463"/>
    <lineage>
        <taxon>Bacteria</taxon>
        <taxon>Pseudomonadati</taxon>
        <taxon>Pseudomonadota</taxon>
        <taxon>Gammaproteobacteria</taxon>
        <taxon>Lysobacterales</taxon>
        <taxon>Lysobacteraceae</taxon>
        <taxon>Xanthomonas</taxon>
    </lineage>
</organism>
<evidence type="ECO:0000313" key="3">
    <source>
        <dbReference type="EMBL" id="MFO3706852.1"/>
    </source>
</evidence>
<keyword evidence="2" id="KW-1133">Transmembrane helix</keyword>
<dbReference type="AlphaFoldDB" id="A0A2S7CN91"/>
<evidence type="ECO:0000313" key="4">
    <source>
        <dbReference type="EMBL" id="PPU62972.1"/>
    </source>
</evidence>
<feature type="transmembrane region" description="Helical" evidence="2">
    <location>
        <begin position="576"/>
        <end position="592"/>
    </location>
</feature>
<reference evidence="4 5" key="1">
    <citation type="submission" date="2016-08" db="EMBL/GenBank/DDBJ databases">
        <authorList>
            <person name="Seilhamer J.J."/>
        </authorList>
    </citation>
    <scope>NUCLEOTIDE SEQUENCE [LARGE SCALE GENOMIC DNA]</scope>
    <source>
        <strain evidence="4 5">CFBP4690</strain>
    </source>
</reference>
<keyword evidence="2" id="KW-0472">Membrane</keyword>
<sequence>MMPAWGVLAALAAITVLAWWRLRRARLPAWRKTTLLALQPVCAALLYCALFPPSQPGTAGTLVVATAGASAAALQAAAGDTVIALPEAPAALRMAERMPDLATALRRHPGTTGLRIVGAGLPARDRDIARGWPLRYAAPPPAPGLSALDTPALAAPGNEVAIQGRIGGLRAARLELLDPAGRRVDLARPDADGRFRLSGNVRGVGESVFLVRVLGPDGRVRDQASLPVSVVESPEPSLWILAGAPQPDLKYLRRWANDAGLQLHTQIATGGGMQLGDAPRPLDAATLDRSDALIVDERALAGLSRAQRSALRAAVERGLGVLLRLSGPPDAAQRSAMADLGLALGGDGAAAPLQIASASAAAQPPAAATAGGTDAGRQADESADPTTAALPALERRALAPTDADAIAVGRAPDGTPYAWWRALGRGRIGLIAITDSYRLVLSGRSDLHAAVWSQTLAAVSRAEPSARAPIRTGWRDQRIDLCGLGTAAQLQAPDDSREPFRPAPDTGTAACAGLWPGQAGWYRWQDGQRRGALYIRAPTDAPALFANTQRSATLALVNTSASPHAAHATAQPGPRWPWWLAFVLVAALLWWLERWRSGRTQQAG</sequence>
<proteinExistence type="predicted"/>
<comment type="caution">
    <text evidence="4">The sequence shown here is derived from an EMBL/GenBank/DDBJ whole genome shotgun (WGS) entry which is preliminary data.</text>
</comment>
<gene>
    <name evidence="3" type="ORF">ACI6Q5_18195</name>
    <name evidence="4" type="ORF">XcodCFBP4690_13050</name>
</gene>
<dbReference type="Proteomes" id="UP001637990">
    <property type="component" value="Unassembled WGS sequence"/>
</dbReference>
<evidence type="ECO:0000313" key="5">
    <source>
        <dbReference type="Proteomes" id="UP000237872"/>
    </source>
</evidence>
<evidence type="ECO:0000256" key="2">
    <source>
        <dbReference type="SAM" id="Phobius"/>
    </source>
</evidence>
<feature type="compositionally biased region" description="Low complexity" evidence="1">
    <location>
        <begin position="366"/>
        <end position="376"/>
    </location>
</feature>
<evidence type="ECO:0000256" key="1">
    <source>
        <dbReference type="SAM" id="MobiDB-lite"/>
    </source>
</evidence>
<name>A0A2S7CN91_9XANT</name>
<dbReference type="EMBL" id="JBJGBS010000122">
    <property type="protein sequence ID" value="MFO3706852.1"/>
    <property type="molecule type" value="Genomic_DNA"/>
</dbReference>
<dbReference type="RefSeq" id="WP_104541371.1">
    <property type="nucleotide sequence ID" value="NZ_JBJGBS010000122.1"/>
</dbReference>
<dbReference type="Proteomes" id="UP000237872">
    <property type="component" value="Unassembled WGS sequence"/>
</dbReference>
<accession>A0A2S7CN91</accession>
<reference evidence="3 6" key="2">
    <citation type="submission" date="2024-11" db="EMBL/GenBank/DDBJ databases">
        <title>Genome sequencing of Xanthomonas codiaei.</title>
        <authorList>
            <person name="Studholme D.J."/>
        </authorList>
    </citation>
    <scope>NUCLEOTIDE SEQUENCE [LARGE SCALE GENOMIC DNA]</scope>
    <source>
        <strain evidence="3 6">NCPPB 4350</strain>
    </source>
</reference>
<evidence type="ECO:0000313" key="6">
    <source>
        <dbReference type="Proteomes" id="UP001637990"/>
    </source>
</evidence>
<dbReference type="SUPFAM" id="SSF52317">
    <property type="entry name" value="Class I glutamine amidotransferase-like"/>
    <property type="match status" value="1"/>
</dbReference>
<dbReference type="InterPro" id="IPR029062">
    <property type="entry name" value="Class_I_gatase-like"/>
</dbReference>
<keyword evidence="2" id="KW-0812">Transmembrane</keyword>
<feature type="region of interest" description="Disordered" evidence="1">
    <location>
        <begin position="366"/>
        <end position="385"/>
    </location>
</feature>